<dbReference type="Pfam" id="PF05685">
    <property type="entry name" value="Uma2"/>
    <property type="match status" value="1"/>
</dbReference>
<feature type="domain" description="Putative restriction endonuclease" evidence="1">
    <location>
        <begin position="30"/>
        <end position="190"/>
    </location>
</feature>
<keyword evidence="2" id="KW-0540">Nuclease</keyword>
<name>A0ABU2M0U8_9ACTN</name>
<dbReference type="EMBL" id="JAVREM010000112">
    <property type="protein sequence ID" value="MDT0323468.1"/>
    <property type="molecule type" value="Genomic_DNA"/>
</dbReference>
<gene>
    <name evidence="2" type="ORF">RNC47_34725</name>
</gene>
<protein>
    <submittedName>
        <fullName evidence="2">Uma2 family endonuclease</fullName>
    </submittedName>
</protein>
<evidence type="ECO:0000313" key="2">
    <source>
        <dbReference type="EMBL" id="MDT0323468.1"/>
    </source>
</evidence>
<keyword evidence="3" id="KW-1185">Reference proteome</keyword>
<dbReference type="RefSeq" id="WP_311604699.1">
    <property type="nucleotide sequence ID" value="NZ_JAVREM010000112.1"/>
</dbReference>
<sequence length="198" mass="21436">MSVATVEYHCDGRPDVSWDELLGVLDEFDTPDGFKAEIIEGVITLAPPPSNGHTYIATELHEALVLAKLPKGLGVIQNLGVVTPRREGYYIPDLVVAKKALMISPEKIQAADVELVVEITSPSNARHDRLAKRVGYAVAGVPLYLLVDAFADGGPTVTLYGEPNGEMYRVLQAGKFGDTFHLPEPFDLDLDTAGWHVG</sequence>
<keyword evidence="2" id="KW-0378">Hydrolase</keyword>
<accession>A0ABU2M0U8</accession>
<dbReference type="PANTHER" id="PTHR35400">
    <property type="entry name" value="SLR1083 PROTEIN"/>
    <property type="match status" value="1"/>
</dbReference>
<reference evidence="3" key="1">
    <citation type="submission" date="2023-07" db="EMBL/GenBank/DDBJ databases">
        <title>30 novel species of actinomycetes from the DSMZ collection.</title>
        <authorList>
            <person name="Nouioui I."/>
        </authorList>
    </citation>
    <scope>NUCLEOTIDE SEQUENCE [LARGE SCALE GENOMIC DNA]</scope>
    <source>
        <strain evidence="3">DSM 44918</strain>
    </source>
</reference>
<dbReference type="InterPro" id="IPR012296">
    <property type="entry name" value="Nuclease_put_TT1808"/>
</dbReference>
<organism evidence="2 3">
    <name type="scientific">Streptomyces millisiae</name>
    <dbReference type="NCBI Taxonomy" id="3075542"/>
    <lineage>
        <taxon>Bacteria</taxon>
        <taxon>Bacillati</taxon>
        <taxon>Actinomycetota</taxon>
        <taxon>Actinomycetes</taxon>
        <taxon>Kitasatosporales</taxon>
        <taxon>Streptomycetaceae</taxon>
        <taxon>Streptomyces</taxon>
    </lineage>
</organism>
<dbReference type="PANTHER" id="PTHR35400:SF3">
    <property type="entry name" value="SLL1072 PROTEIN"/>
    <property type="match status" value="1"/>
</dbReference>
<dbReference type="GO" id="GO:0004519">
    <property type="term" value="F:endonuclease activity"/>
    <property type="evidence" value="ECO:0007669"/>
    <property type="project" value="UniProtKB-KW"/>
</dbReference>
<dbReference type="SUPFAM" id="SSF52980">
    <property type="entry name" value="Restriction endonuclease-like"/>
    <property type="match status" value="1"/>
</dbReference>
<keyword evidence="2" id="KW-0255">Endonuclease</keyword>
<dbReference type="Gene3D" id="3.90.1570.10">
    <property type="entry name" value="tt1808, chain A"/>
    <property type="match status" value="1"/>
</dbReference>
<evidence type="ECO:0000313" key="3">
    <source>
        <dbReference type="Proteomes" id="UP001183420"/>
    </source>
</evidence>
<dbReference type="InterPro" id="IPR011335">
    <property type="entry name" value="Restrct_endonuc-II-like"/>
</dbReference>
<proteinExistence type="predicted"/>
<dbReference type="Proteomes" id="UP001183420">
    <property type="component" value="Unassembled WGS sequence"/>
</dbReference>
<dbReference type="InterPro" id="IPR008538">
    <property type="entry name" value="Uma2"/>
</dbReference>
<dbReference type="CDD" id="cd06260">
    <property type="entry name" value="DUF820-like"/>
    <property type="match status" value="1"/>
</dbReference>
<evidence type="ECO:0000259" key="1">
    <source>
        <dbReference type="Pfam" id="PF05685"/>
    </source>
</evidence>
<comment type="caution">
    <text evidence="2">The sequence shown here is derived from an EMBL/GenBank/DDBJ whole genome shotgun (WGS) entry which is preliminary data.</text>
</comment>